<sequence>MGLPKALVRDPDGRPWLDRAVAVLRDGGCDRVVVVLGARAEEARPLVPAGAEVVVADGWAEGLSASLTAGLTHLGQPADQRPAAALVLLVDLPDLVPAVVVRLLPEAAPGALARAAYDGEPGHPVVLGRDHWAAVTATAEGDEGARAYLRAHRAEVRLVECGDLATGADQDRPAPS</sequence>
<dbReference type="PANTHER" id="PTHR43777">
    <property type="entry name" value="MOLYBDENUM COFACTOR CYTIDYLYLTRANSFERASE"/>
    <property type="match status" value="1"/>
</dbReference>
<accession>A0ABX8EDP4</accession>
<evidence type="ECO:0000313" key="2">
    <source>
        <dbReference type="EMBL" id="QVT78582.1"/>
    </source>
</evidence>
<dbReference type="InterPro" id="IPR025877">
    <property type="entry name" value="MobA-like_NTP_Trfase"/>
</dbReference>
<dbReference type="PANTHER" id="PTHR43777:SF1">
    <property type="entry name" value="MOLYBDENUM COFACTOR CYTIDYLYLTRANSFERASE"/>
    <property type="match status" value="1"/>
</dbReference>
<evidence type="ECO:0000313" key="3">
    <source>
        <dbReference type="Proteomes" id="UP000679307"/>
    </source>
</evidence>
<dbReference type="Pfam" id="PF12804">
    <property type="entry name" value="NTP_transf_3"/>
    <property type="match status" value="1"/>
</dbReference>
<dbReference type="Gene3D" id="3.90.550.10">
    <property type="entry name" value="Spore Coat Polysaccharide Biosynthesis Protein SpsA, Chain A"/>
    <property type="match status" value="1"/>
</dbReference>
<reference evidence="2 3" key="1">
    <citation type="submission" date="2021-05" db="EMBL/GenBank/DDBJ databases">
        <title>Complete genome of Nocardioides aquaticus KCTC 9944T isolated from meromictic and hypersaline Ekho Lake, Antarctica.</title>
        <authorList>
            <person name="Hwang K."/>
            <person name="Kim K.M."/>
            <person name="Choe H."/>
        </authorList>
    </citation>
    <scope>NUCLEOTIDE SEQUENCE [LARGE SCALE GENOMIC DNA]</scope>
    <source>
        <strain evidence="2 3">KCTC 9944</strain>
    </source>
</reference>
<dbReference type="SUPFAM" id="SSF53448">
    <property type="entry name" value="Nucleotide-diphospho-sugar transferases"/>
    <property type="match status" value="1"/>
</dbReference>
<feature type="domain" description="MobA-like NTP transferase" evidence="1">
    <location>
        <begin position="1"/>
        <end position="154"/>
    </location>
</feature>
<dbReference type="InterPro" id="IPR029044">
    <property type="entry name" value="Nucleotide-diphossugar_trans"/>
</dbReference>
<evidence type="ECO:0000259" key="1">
    <source>
        <dbReference type="Pfam" id="PF12804"/>
    </source>
</evidence>
<keyword evidence="3" id="KW-1185">Reference proteome</keyword>
<organism evidence="2 3">
    <name type="scientific">Nocardioides aquaticus</name>
    <dbReference type="NCBI Taxonomy" id="160826"/>
    <lineage>
        <taxon>Bacteria</taxon>
        <taxon>Bacillati</taxon>
        <taxon>Actinomycetota</taxon>
        <taxon>Actinomycetes</taxon>
        <taxon>Propionibacteriales</taxon>
        <taxon>Nocardioidaceae</taxon>
        <taxon>Nocardioides</taxon>
    </lineage>
</organism>
<dbReference type="Proteomes" id="UP000679307">
    <property type="component" value="Chromosome"/>
</dbReference>
<proteinExistence type="predicted"/>
<keyword evidence="2" id="KW-0560">Oxidoreductase</keyword>
<gene>
    <name evidence="2" type="primary">nboR</name>
    <name evidence="2" type="ORF">ENKNEFLB_00960</name>
</gene>
<protein>
    <submittedName>
        <fullName evidence="2">Nicotine blue oxidoreductase</fullName>
        <ecNumber evidence="2">1.1.1.328</ecNumber>
    </submittedName>
</protein>
<dbReference type="GO" id="GO:0016491">
    <property type="term" value="F:oxidoreductase activity"/>
    <property type="evidence" value="ECO:0007669"/>
    <property type="project" value="UniProtKB-KW"/>
</dbReference>
<dbReference type="EMBL" id="CP075371">
    <property type="protein sequence ID" value="QVT78582.1"/>
    <property type="molecule type" value="Genomic_DNA"/>
</dbReference>
<dbReference type="EC" id="1.1.1.328" evidence="2"/>
<name>A0ABX8EDP4_9ACTN</name>